<feature type="domain" description="Glucosamine/galactosamine-6-phosphate isomerase" evidence="2">
    <location>
        <begin position="17"/>
        <end position="239"/>
    </location>
</feature>
<dbReference type="InterPro" id="IPR004547">
    <property type="entry name" value="Glucosamine6P_isomerase"/>
</dbReference>
<protein>
    <recommendedName>
        <fullName evidence="1">Glucosamine-6-phosphate deaminase</fullName>
        <ecNumber evidence="1">3.5.99.6</ecNumber>
    </recommendedName>
</protein>
<dbReference type="GO" id="GO:0005975">
    <property type="term" value="P:carbohydrate metabolic process"/>
    <property type="evidence" value="ECO:0007669"/>
    <property type="project" value="InterPro"/>
</dbReference>
<reference evidence="3 4" key="2">
    <citation type="submission" date="2018-05" db="EMBL/GenBank/DDBJ databases">
        <authorList>
            <person name="Lanie J.A."/>
            <person name="Ng W.-L."/>
            <person name="Kazmierczak K.M."/>
            <person name="Andrzejewski T.M."/>
            <person name="Davidsen T.M."/>
            <person name="Wayne K.J."/>
            <person name="Tettelin H."/>
            <person name="Glass J.I."/>
            <person name="Rusch D."/>
            <person name="Podicherti R."/>
            <person name="Tsui H.-C.T."/>
            <person name="Winkler M.E."/>
        </authorList>
    </citation>
    <scope>NUCLEOTIDE SEQUENCE [LARGE SCALE GENOMIC DNA]</scope>
    <source>
        <strain evidence="3 4">C305</strain>
    </source>
</reference>
<comment type="caution">
    <text evidence="3">The sequence shown here is derived from an EMBL/GenBank/DDBJ whole genome shotgun (WGS) entry which is preliminary data.</text>
</comment>
<evidence type="ECO:0000259" key="2">
    <source>
        <dbReference type="Pfam" id="PF01182"/>
    </source>
</evidence>
<dbReference type="InterPro" id="IPR018321">
    <property type="entry name" value="Glucosamine6P_isomerase_CS"/>
</dbReference>
<evidence type="ECO:0000313" key="3">
    <source>
        <dbReference type="EMBL" id="PWH86194.1"/>
    </source>
</evidence>
<dbReference type="OrthoDB" id="9791139at2"/>
<dbReference type="Proteomes" id="UP000245370">
    <property type="component" value="Unassembled WGS sequence"/>
</dbReference>
<accession>A0A2U2XEH4</accession>
<reference evidence="3 4" key="1">
    <citation type="submission" date="2018-05" db="EMBL/GenBank/DDBJ databases">
        <title>Brumimicrobium oceani sp. nov., isolated from coastal sediment.</title>
        <authorList>
            <person name="Kou Y."/>
        </authorList>
    </citation>
    <scope>NUCLEOTIDE SEQUENCE [LARGE SCALE GENOMIC DNA]</scope>
    <source>
        <strain evidence="3 4">C305</strain>
    </source>
</reference>
<dbReference type="RefSeq" id="WP_109359002.1">
    <property type="nucleotide sequence ID" value="NZ_QFRJ01000003.1"/>
</dbReference>
<dbReference type="GO" id="GO:0006046">
    <property type="term" value="P:N-acetylglucosamine catabolic process"/>
    <property type="evidence" value="ECO:0007669"/>
    <property type="project" value="UniProtKB-UniRule"/>
</dbReference>
<evidence type="ECO:0000256" key="1">
    <source>
        <dbReference type="NCBIfam" id="TIGR00502"/>
    </source>
</evidence>
<dbReference type="InterPro" id="IPR037171">
    <property type="entry name" value="NagB/RpiA_transferase-like"/>
</dbReference>
<dbReference type="Gene3D" id="3.40.50.1360">
    <property type="match status" value="1"/>
</dbReference>
<dbReference type="InterPro" id="IPR052960">
    <property type="entry name" value="GlcN6P_deaminase-like"/>
</dbReference>
<dbReference type="PROSITE" id="PS01161">
    <property type="entry name" value="GLC_GALNAC_ISOMERASE"/>
    <property type="match status" value="1"/>
</dbReference>
<proteinExistence type="predicted"/>
<dbReference type="InterPro" id="IPR006148">
    <property type="entry name" value="Glc/Gal-6P_isomerase"/>
</dbReference>
<organism evidence="3 4">
    <name type="scientific">Brumimicrobium oceani</name>
    <dbReference type="NCBI Taxonomy" id="2100725"/>
    <lineage>
        <taxon>Bacteria</taxon>
        <taxon>Pseudomonadati</taxon>
        <taxon>Bacteroidota</taxon>
        <taxon>Flavobacteriia</taxon>
        <taxon>Flavobacteriales</taxon>
        <taxon>Crocinitomicaceae</taxon>
        <taxon>Brumimicrobium</taxon>
    </lineage>
</organism>
<dbReference type="EMBL" id="QFRJ01000003">
    <property type="protein sequence ID" value="PWH86194.1"/>
    <property type="molecule type" value="Genomic_DNA"/>
</dbReference>
<dbReference type="PANTHER" id="PTHR42892:SF1">
    <property type="entry name" value="GLUCOSAMINE-6-PHOSPHATE ISOMERASE"/>
    <property type="match status" value="1"/>
</dbReference>
<dbReference type="NCBIfam" id="TIGR00502">
    <property type="entry name" value="nagB"/>
    <property type="match status" value="1"/>
</dbReference>
<dbReference type="EC" id="3.5.99.6" evidence="1"/>
<name>A0A2U2XEH4_9FLAO</name>
<dbReference type="SUPFAM" id="SSF100950">
    <property type="entry name" value="NagB/RpiA/CoA transferase-like"/>
    <property type="match status" value="1"/>
</dbReference>
<dbReference type="CDD" id="cd01399">
    <property type="entry name" value="GlcN6P_deaminase"/>
    <property type="match status" value="1"/>
</dbReference>
<dbReference type="GO" id="GO:0004342">
    <property type="term" value="F:glucosamine-6-phosphate deaminase activity"/>
    <property type="evidence" value="ECO:0007669"/>
    <property type="project" value="UniProtKB-UniRule"/>
</dbReference>
<dbReference type="PANTHER" id="PTHR42892">
    <property type="entry name" value="GLUCOSAMINE-6-PHOSPHATE DEAMINASE-LIKE PROTEIN BT_0258-RELATED"/>
    <property type="match status" value="1"/>
</dbReference>
<sequence>MLNNKHTLIKSPTTFMDSEKASAYTAHQIAELIRQKQKEGKPAVLGLATGNTPKLVYKELIRLHKEENLSFENVISFNLDEYYPIEKEHHLSYTYFMAEQLFNHVDIKKENIHIPHTDFSQGDIEKYCLSYEDKINSFGGLDLQLLGIGRNGHIGFNEPGSSFDSITRLIDLHPLTREDAAPEFGTLNEVPHQAISIGINTIMNAKKILLLALGERKSEIVNKALNGEVTTEIPASVLQTISHVEYILDKQAAQLIALKN</sequence>
<keyword evidence="4" id="KW-1185">Reference proteome</keyword>
<gene>
    <name evidence="3" type="primary">nagB</name>
    <name evidence="3" type="ORF">DIT68_06465</name>
</gene>
<dbReference type="AlphaFoldDB" id="A0A2U2XEH4"/>
<evidence type="ECO:0000313" key="4">
    <source>
        <dbReference type="Proteomes" id="UP000245370"/>
    </source>
</evidence>
<dbReference type="Pfam" id="PF01182">
    <property type="entry name" value="Glucosamine_iso"/>
    <property type="match status" value="1"/>
</dbReference>